<dbReference type="GO" id="GO:0043565">
    <property type="term" value="F:sequence-specific DNA binding"/>
    <property type="evidence" value="ECO:0007669"/>
    <property type="project" value="InterPro"/>
</dbReference>
<evidence type="ECO:0000313" key="5">
    <source>
        <dbReference type="EMBL" id="EHK55231.1"/>
    </source>
</evidence>
<dbReference type="PATRIC" id="fig|1107882.3.peg.4123"/>
<gene>
    <name evidence="5" type="ORF">MAXJ12_21105</name>
</gene>
<dbReference type="SMART" id="SM00342">
    <property type="entry name" value="HTH_ARAC"/>
    <property type="match status" value="1"/>
</dbReference>
<dbReference type="PRINTS" id="PR00032">
    <property type="entry name" value="HTHARAC"/>
</dbReference>
<dbReference type="SUPFAM" id="SSF46689">
    <property type="entry name" value="Homeodomain-like"/>
    <property type="match status" value="1"/>
</dbReference>
<dbReference type="PANTHER" id="PTHR46796:SF6">
    <property type="entry name" value="ARAC SUBFAMILY"/>
    <property type="match status" value="1"/>
</dbReference>
<dbReference type="InterPro" id="IPR020449">
    <property type="entry name" value="Tscrpt_reg_AraC-type_HTH"/>
</dbReference>
<organism evidence="5 6">
    <name type="scientific">Mesorhizobium alhagi CCNWXJ12-2</name>
    <dbReference type="NCBI Taxonomy" id="1107882"/>
    <lineage>
        <taxon>Bacteria</taxon>
        <taxon>Pseudomonadati</taxon>
        <taxon>Pseudomonadota</taxon>
        <taxon>Alphaproteobacteria</taxon>
        <taxon>Hyphomicrobiales</taxon>
        <taxon>Phyllobacteriaceae</taxon>
        <taxon>Allomesorhizobium</taxon>
    </lineage>
</organism>
<dbReference type="PROSITE" id="PS01124">
    <property type="entry name" value="HTH_ARAC_FAMILY_2"/>
    <property type="match status" value="1"/>
</dbReference>
<keyword evidence="6" id="KW-1185">Reference proteome</keyword>
<dbReference type="PROSITE" id="PS00041">
    <property type="entry name" value="HTH_ARAC_FAMILY_1"/>
    <property type="match status" value="1"/>
</dbReference>
<dbReference type="GO" id="GO:0003700">
    <property type="term" value="F:DNA-binding transcription factor activity"/>
    <property type="evidence" value="ECO:0007669"/>
    <property type="project" value="InterPro"/>
</dbReference>
<name>H0HVL4_9HYPH</name>
<dbReference type="EMBL" id="AHAM01000173">
    <property type="protein sequence ID" value="EHK55231.1"/>
    <property type="molecule type" value="Genomic_DNA"/>
</dbReference>
<keyword evidence="2" id="KW-0238">DNA-binding</keyword>
<dbReference type="InterPro" id="IPR018060">
    <property type="entry name" value="HTH_AraC"/>
</dbReference>
<evidence type="ECO:0000256" key="2">
    <source>
        <dbReference type="ARBA" id="ARBA00023125"/>
    </source>
</evidence>
<dbReference type="AlphaFoldDB" id="H0HVL4"/>
<proteinExistence type="predicted"/>
<evidence type="ECO:0000259" key="4">
    <source>
        <dbReference type="PROSITE" id="PS01124"/>
    </source>
</evidence>
<evidence type="ECO:0000313" key="6">
    <source>
        <dbReference type="Proteomes" id="UP000003250"/>
    </source>
</evidence>
<dbReference type="InterPro" id="IPR009057">
    <property type="entry name" value="Homeodomain-like_sf"/>
</dbReference>
<sequence length="335" mass="35923">MKFSAKFPESWRGSQMIESTIAPTAPASARDFAPFLKLDAPPAFSRGDAARAGAAKAEASDGQFRLARRVFRVSERVEFDLVNVMRDCTGLRQSDGGCAMIICLDGRFDAEIGATRIAMAPGRMLLVACHRPEEAPSAGAARTIGLWFDCEAARGFSPPAGEIALRERPPSDPAIAVLAAYCAQLMALPAGMPASLARLASRQLGDLVAHMLDPAAGLARAAPFGGPKAARLRAVLDHISANLSDPVLSAARVGARLGLTARCVQQLLEAVGLSFSQHVRQMRLDEARRLLGDPRHDHMRITDIAYAAGFQDLSYFNREFRRRFGEKPSAARGGA</sequence>
<dbReference type="Gene3D" id="1.10.10.60">
    <property type="entry name" value="Homeodomain-like"/>
    <property type="match status" value="1"/>
</dbReference>
<dbReference type="InterPro" id="IPR050204">
    <property type="entry name" value="AraC_XylS_family_regulators"/>
</dbReference>
<evidence type="ECO:0000256" key="3">
    <source>
        <dbReference type="ARBA" id="ARBA00023163"/>
    </source>
</evidence>
<keyword evidence="1" id="KW-0805">Transcription regulation</keyword>
<dbReference type="InterPro" id="IPR035418">
    <property type="entry name" value="AraC-bd_2"/>
</dbReference>
<dbReference type="Proteomes" id="UP000003250">
    <property type="component" value="Unassembled WGS sequence"/>
</dbReference>
<dbReference type="InterPro" id="IPR018062">
    <property type="entry name" value="HTH_AraC-typ_CS"/>
</dbReference>
<keyword evidence="3" id="KW-0804">Transcription</keyword>
<accession>H0HVL4</accession>
<reference evidence="5 6" key="1">
    <citation type="journal article" date="2012" name="J. Bacteriol.">
        <title>Draft Genome Sequence of Mesorhizobium alhagi CCNWXJ12-2T, a Novel Salt-Resistant Species Isolated from the Desert of Northwestern China.</title>
        <authorList>
            <person name="Zhou M."/>
            <person name="Chen W."/>
            <person name="Chen H."/>
            <person name="Wei G."/>
        </authorList>
    </citation>
    <scope>NUCLEOTIDE SEQUENCE [LARGE SCALE GENOMIC DNA]</scope>
    <source>
        <strain evidence="5 6">CCNWXJ12-2</strain>
    </source>
</reference>
<feature type="domain" description="HTH araC/xylS-type" evidence="4">
    <location>
        <begin position="233"/>
        <end position="334"/>
    </location>
</feature>
<evidence type="ECO:0000256" key="1">
    <source>
        <dbReference type="ARBA" id="ARBA00023015"/>
    </source>
</evidence>
<dbReference type="Pfam" id="PF12833">
    <property type="entry name" value="HTH_18"/>
    <property type="match status" value="1"/>
</dbReference>
<dbReference type="Pfam" id="PF14525">
    <property type="entry name" value="AraC_binding_2"/>
    <property type="match status" value="1"/>
</dbReference>
<dbReference type="PANTHER" id="PTHR46796">
    <property type="entry name" value="HTH-TYPE TRANSCRIPTIONAL ACTIVATOR RHAS-RELATED"/>
    <property type="match status" value="1"/>
</dbReference>
<protein>
    <submittedName>
        <fullName evidence="5">AraC type helix-turn-helix-domain containing protein</fullName>
    </submittedName>
</protein>